<dbReference type="InterPro" id="IPR027574">
    <property type="entry name" value="Thiaminase_II"/>
</dbReference>
<dbReference type="PANTHER" id="PTHR43198">
    <property type="entry name" value="BIFUNCTIONAL TH2 PROTEIN"/>
    <property type="match status" value="1"/>
</dbReference>
<proteinExistence type="inferred from homology"/>
<comment type="similarity">
    <text evidence="1">Belongs to the TenA family.</text>
</comment>
<dbReference type="EMBL" id="FNRA01000003">
    <property type="protein sequence ID" value="SEA47742.1"/>
    <property type="molecule type" value="Genomic_DNA"/>
</dbReference>
<dbReference type="UniPathway" id="UPA00060"/>
<dbReference type="OrthoDB" id="34166at2"/>
<keyword evidence="4" id="KW-1185">Reference proteome</keyword>
<evidence type="ECO:0000259" key="2">
    <source>
        <dbReference type="Pfam" id="PF03070"/>
    </source>
</evidence>
<evidence type="ECO:0000313" key="3">
    <source>
        <dbReference type="EMBL" id="SEA47742.1"/>
    </source>
</evidence>
<sequence length="217" mass="25414">MKWTENAWKEIEGIYTSVTEMPFNQELMSGTLSLDRFRFYMQQDGVYLAEFSRALALIAARCFNHPYTLDFIRFAERAVVVERSLHEGYFRQFNVTGDAEASPTCHNYTQFLLTKASLDQVEVAMAAVLPCFWIYKKVGDHIYQYQDGKNNPYQDWIDTYAGEEFGLLVEKAIEICDDVASRCSDLQREQMTKAFVMASRLEWMFWDSAYQLEKWPI</sequence>
<dbReference type="AlphaFoldDB" id="A0A1H4BIW6"/>
<dbReference type="InterPro" id="IPR016084">
    <property type="entry name" value="Haem_Oase-like_multi-hlx"/>
</dbReference>
<dbReference type="NCBIfam" id="TIGR04306">
    <property type="entry name" value="salvage_TenA"/>
    <property type="match status" value="1"/>
</dbReference>
<feature type="domain" description="Thiaminase-2/PQQC" evidence="2">
    <location>
        <begin position="8"/>
        <end position="211"/>
    </location>
</feature>
<accession>A0A1H4BIW6</accession>
<dbReference type="CDD" id="cd19365">
    <property type="entry name" value="TenA_C-like"/>
    <property type="match status" value="1"/>
</dbReference>
<evidence type="ECO:0000313" key="4">
    <source>
        <dbReference type="Proteomes" id="UP000198850"/>
    </source>
</evidence>
<organism evidence="3 4">
    <name type="scientific">Pedobacter hartonius</name>
    <dbReference type="NCBI Taxonomy" id="425514"/>
    <lineage>
        <taxon>Bacteria</taxon>
        <taxon>Pseudomonadati</taxon>
        <taxon>Bacteroidota</taxon>
        <taxon>Sphingobacteriia</taxon>
        <taxon>Sphingobacteriales</taxon>
        <taxon>Sphingobacteriaceae</taxon>
        <taxon>Pedobacter</taxon>
    </lineage>
</organism>
<dbReference type="STRING" id="425514.SAMN05443550_103356"/>
<gene>
    <name evidence="3" type="ORF">SAMN05443550_103356</name>
</gene>
<dbReference type="EC" id="3.5.99.2" evidence="1"/>
<comment type="function">
    <text evidence="1">Catalyzes an amino-pyrimidine hydrolysis reaction at the C5' of the pyrimidine moiety of thiamine compounds, a reaction that is part of a thiamine salvage pathway.</text>
</comment>
<comment type="catalytic activity">
    <reaction evidence="1">
        <text>thiamine + H2O = 5-(2-hydroxyethyl)-4-methylthiazole + 4-amino-5-hydroxymethyl-2-methylpyrimidine + H(+)</text>
        <dbReference type="Rhea" id="RHEA:17509"/>
        <dbReference type="ChEBI" id="CHEBI:15377"/>
        <dbReference type="ChEBI" id="CHEBI:15378"/>
        <dbReference type="ChEBI" id="CHEBI:16892"/>
        <dbReference type="ChEBI" id="CHEBI:17957"/>
        <dbReference type="ChEBI" id="CHEBI:18385"/>
        <dbReference type="EC" id="3.5.99.2"/>
    </reaction>
</comment>
<dbReference type="InterPro" id="IPR004305">
    <property type="entry name" value="Thiaminase-2/PQQC"/>
</dbReference>
<comment type="pathway">
    <text evidence="1">Cofactor biosynthesis; thiamine diphosphate biosynthesis.</text>
</comment>
<comment type="catalytic activity">
    <reaction evidence="1">
        <text>4-amino-5-aminomethyl-2-methylpyrimidine + H2O = 4-amino-5-hydroxymethyl-2-methylpyrimidine + NH4(+)</text>
        <dbReference type="Rhea" id="RHEA:31799"/>
        <dbReference type="ChEBI" id="CHEBI:15377"/>
        <dbReference type="ChEBI" id="CHEBI:16892"/>
        <dbReference type="ChEBI" id="CHEBI:28938"/>
        <dbReference type="ChEBI" id="CHEBI:63416"/>
        <dbReference type="EC" id="3.5.99.2"/>
    </reaction>
</comment>
<name>A0A1H4BIW6_9SPHI</name>
<dbReference type="GO" id="GO:0009229">
    <property type="term" value="P:thiamine diphosphate biosynthetic process"/>
    <property type="evidence" value="ECO:0007669"/>
    <property type="project" value="UniProtKB-UniPathway"/>
</dbReference>
<dbReference type="InterPro" id="IPR050967">
    <property type="entry name" value="Thiamine_Salvage_TenA"/>
</dbReference>
<keyword evidence="1" id="KW-0378">Hydrolase</keyword>
<dbReference type="GO" id="GO:0050334">
    <property type="term" value="F:thiaminase activity"/>
    <property type="evidence" value="ECO:0007669"/>
    <property type="project" value="UniProtKB-EC"/>
</dbReference>
<dbReference type="GO" id="GO:0009228">
    <property type="term" value="P:thiamine biosynthetic process"/>
    <property type="evidence" value="ECO:0007669"/>
    <property type="project" value="UniProtKB-KW"/>
</dbReference>
<dbReference type="RefSeq" id="WP_090555970.1">
    <property type="nucleotide sequence ID" value="NZ_FNRA01000003.1"/>
</dbReference>
<dbReference type="Pfam" id="PF03070">
    <property type="entry name" value="TENA_THI-4"/>
    <property type="match status" value="1"/>
</dbReference>
<dbReference type="SUPFAM" id="SSF48613">
    <property type="entry name" value="Heme oxygenase-like"/>
    <property type="match status" value="1"/>
</dbReference>
<dbReference type="Gene3D" id="1.20.910.10">
    <property type="entry name" value="Heme oxygenase-like"/>
    <property type="match status" value="1"/>
</dbReference>
<dbReference type="PANTHER" id="PTHR43198:SF2">
    <property type="entry name" value="SI:CH1073-67J19.1-RELATED"/>
    <property type="match status" value="1"/>
</dbReference>
<keyword evidence="1" id="KW-0784">Thiamine biosynthesis</keyword>
<dbReference type="GO" id="GO:0005829">
    <property type="term" value="C:cytosol"/>
    <property type="evidence" value="ECO:0007669"/>
    <property type="project" value="TreeGrafter"/>
</dbReference>
<evidence type="ECO:0000256" key="1">
    <source>
        <dbReference type="RuleBase" id="RU363093"/>
    </source>
</evidence>
<reference evidence="3 4" key="1">
    <citation type="submission" date="2016-10" db="EMBL/GenBank/DDBJ databases">
        <authorList>
            <person name="de Groot N.N."/>
        </authorList>
    </citation>
    <scope>NUCLEOTIDE SEQUENCE [LARGE SCALE GENOMIC DNA]</scope>
    <source>
        <strain evidence="3 4">DSM 19033</strain>
    </source>
</reference>
<dbReference type="Proteomes" id="UP000198850">
    <property type="component" value="Unassembled WGS sequence"/>
</dbReference>
<protein>
    <recommendedName>
        <fullName evidence="1">Aminopyrimidine aminohydrolase</fullName>
        <ecNumber evidence="1">3.5.99.2</ecNumber>
    </recommendedName>
</protein>